<protein>
    <submittedName>
        <fullName evidence="1">Uncharacterized protein</fullName>
    </submittedName>
</protein>
<dbReference type="AlphaFoldDB" id="A0A0F9Q0A9"/>
<name>A0A0F9Q0A9_9ZZZZ</name>
<dbReference type="EMBL" id="LAZR01002003">
    <property type="protein sequence ID" value="KKN35899.1"/>
    <property type="molecule type" value="Genomic_DNA"/>
</dbReference>
<comment type="caution">
    <text evidence="1">The sequence shown here is derived from an EMBL/GenBank/DDBJ whole genome shotgun (WGS) entry which is preliminary data.</text>
</comment>
<sequence length="78" mass="8574">MATEQTRQVLEDISVAIADAEAQLPTARELVDLMRSANEDTTESQALLNEIDARIKQWKRVIARAGVSTLPTPTPKKA</sequence>
<reference evidence="1" key="1">
    <citation type="journal article" date="2015" name="Nature">
        <title>Complex archaea that bridge the gap between prokaryotes and eukaryotes.</title>
        <authorList>
            <person name="Spang A."/>
            <person name="Saw J.H."/>
            <person name="Jorgensen S.L."/>
            <person name="Zaremba-Niedzwiedzka K."/>
            <person name="Martijn J."/>
            <person name="Lind A.E."/>
            <person name="van Eijk R."/>
            <person name="Schleper C."/>
            <person name="Guy L."/>
            <person name="Ettema T.J."/>
        </authorList>
    </citation>
    <scope>NUCLEOTIDE SEQUENCE</scope>
</reference>
<gene>
    <name evidence="1" type="ORF">LCGC14_0779030</name>
</gene>
<organism evidence="1">
    <name type="scientific">marine sediment metagenome</name>
    <dbReference type="NCBI Taxonomy" id="412755"/>
    <lineage>
        <taxon>unclassified sequences</taxon>
        <taxon>metagenomes</taxon>
        <taxon>ecological metagenomes</taxon>
    </lineage>
</organism>
<accession>A0A0F9Q0A9</accession>
<evidence type="ECO:0000313" key="1">
    <source>
        <dbReference type="EMBL" id="KKN35899.1"/>
    </source>
</evidence>
<proteinExistence type="predicted"/>